<keyword evidence="1" id="KW-0175">Coiled coil</keyword>
<gene>
    <name evidence="2" type="ORF">HLV38_01270</name>
</gene>
<proteinExistence type="predicted"/>
<dbReference type="AlphaFoldDB" id="A0A6M8J7K2"/>
<dbReference type="Pfam" id="PF09903">
    <property type="entry name" value="DUF2130"/>
    <property type="match status" value="1"/>
</dbReference>
<organism evidence="2 3">
    <name type="scientific">Berryella wangjianweii</name>
    <dbReference type="NCBI Taxonomy" id="2734634"/>
    <lineage>
        <taxon>Bacteria</taxon>
        <taxon>Bacillati</taxon>
        <taxon>Actinomycetota</taxon>
        <taxon>Coriobacteriia</taxon>
        <taxon>Eggerthellales</taxon>
        <taxon>Eggerthellaceae</taxon>
        <taxon>Berryella</taxon>
    </lineage>
</organism>
<keyword evidence="3" id="KW-1185">Reference proteome</keyword>
<dbReference type="InterPro" id="IPR019219">
    <property type="entry name" value="DUF2130"/>
</dbReference>
<sequence length="476" mass="54369">MNEIKCPHCGQAFTVDESGYAALLQQVRDTEFAREVAANRQLVEQAATANRESAVAQAREALSEELAKARAEAERSRAQVELERQKAAAELAEALGQARTGLQERIAQAERERDELRHRLDAQRSEAELREKALVADQGLRSAEERRKLETERDRLLLELDRAQAGAEELKLRHANELASQAKMKDEAIAVREREIENMRRMRAELSTKMVGESLERFCEDEFNKLRATGFQTASFGKDNDVVDGSKGDYVYREFDQAGAEVVSIMFEMKNEMDATATKKRNEDHFKKLDQDRRNKKCEYAVLVSLLERDSDYYNTGIVDVSFASGYPKMYVIRPQFFIPLITLIRNEALRSLGVRRELEAVRRQNIDVSNFEDQLGEMKERFGKNVDVARRKFQAAIDDIDATIRKLEKIKAELTSSDRNLDLANRKLEDITVKKLTRKNPTMKAKFDEAWALRAESVDGSDDEHLAEAVLLDDE</sequence>
<accession>A0A6M8J7K2</accession>
<feature type="coiled-coil region" evidence="1">
    <location>
        <begin position="59"/>
        <end position="209"/>
    </location>
</feature>
<name>A0A6M8J7K2_9ACTN</name>
<evidence type="ECO:0000313" key="2">
    <source>
        <dbReference type="EMBL" id="QKF06902.1"/>
    </source>
</evidence>
<dbReference type="KEGG" id="bwa:HLV38_01270"/>
<evidence type="ECO:0000256" key="1">
    <source>
        <dbReference type="SAM" id="Coils"/>
    </source>
</evidence>
<reference evidence="3" key="1">
    <citation type="submission" date="2020-05" db="EMBL/GenBank/DDBJ databases">
        <title>Novel species in genus Nocardioides.</title>
        <authorList>
            <person name="Zhang G."/>
        </authorList>
    </citation>
    <scope>NUCLEOTIDE SEQUENCE [LARGE SCALE GENOMIC DNA]</scope>
    <source>
        <strain evidence="3">zg-1050</strain>
    </source>
</reference>
<protein>
    <submittedName>
        <fullName evidence="2">DUF2130 domain-containing protein</fullName>
    </submittedName>
</protein>
<evidence type="ECO:0000313" key="3">
    <source>
        <dbReference type="Proteomes" id="UP000503297"/>
    </source>
</evidence>
<dbReference type="Proteomes" id="UP000503297">
    <property type="component" value="Chromosome"/>
</dbReference>
<dbReference type="EMBL" id="CP053716">
    <property type="protein sequence ID" value="QKF06902.1"/>
    <property type="molecule type" value="Genomic_DNA"/>
</dbReference>
<dbReference type="PIRSF" id="PIRSF005850">
    <property type="entry name" value="UCP005850"/>
    <property type="match status" value="1"/>
</dbReference>
<dbReference type="RefSeq" id="WP_173163584.1">
    <property type="nucleotide sequence ID" value="NZ_CP053716.1"/>
</dbReference>